<feature type="compositionally biased region" description="Polar residues" evidence="1">
    <location>
        <begin position="524"/>
        <end position="546"/>
    </location>
</feature>
<evidence type="ECO:0000313" key="3">
    <source>
        <dbReference type="Proteomes" id="UP000887568"/>
    </source>
</evidence>
<dbReference type="GeneID" id="119737960"/>
<name>A0A914AXY6_PATMI</name>
<dbReference type="Proteomes" id="UP000887568">
    <property type="component" value="Unplaced"/>
</dbReference>
<proteinExistence type="predicted"/>
<reference evidence="2" key="1">
    <citation type="submission" date="2022-11" db="UniProtKB">
        <authorList>
            <consortium name="EnsemblMetazoa"/>
        </authorList>
    </citation>
    <scope>IDENTIFICATION</scope>
</reference>
<feature type="compositionally biased region" description="Polar residues" evidence="1">
    <location>
        <begin position="478"/>
        <end position="493"/>
    </location>
</feature>
<feature type="compositionally biased region" description="Basic and acidic residues" evidence="1">
    <location>
        <begin position="43"/>
        <end position="53"/>
    </location>
</feature>
<feature type="region of interest" description="Disordered" evidence="1">
    <location>
        <begin position="246"/>
        <end position="270"/>
    </location>
</feature>
<feature type="compositionally biased region" description="Basic and acidic residues" evidence="1">
    <location>
        <begin position="67"/>
        <end position="77"/>
    </location>
</feature>
<evidence type="ECO:0000256" key="1">
    <source>
        <dbReference type="SAM" id="MobiDB-lite"/>
    </source>
</evidence>
<feature type="region of interest" description="Disordered" evidence="1">
    <location>
        <begin position="870"/>
        <end position="917"/>
    </location>
</feature>
<dbReference type="OrthoDB" id="10072609at2759"/>
<dbReference type="EnsemblMetazoa" id="XM_038212634.1">
    <property type="protein sequence ID" value="XP_038068562.1"/>
    <property type="gene ID" value="LOC119737960"/>
</dbReference>
<feature type="compositionally biased region" description="Basic and acidic residues" evidence="1">
    <location>
        <begin position="900"/>
        <end position="917"/>
    </location>
</feature>
<feature type="compositionally biased region" description="Polar residues" evidence="1">
    <location>
        <begin position="1529"/>
        <end position="1541"/>
    </location>
</feature>
<feature type="compositionally biased region" description="Basic and acidic residues" evidence="1">
    <location>
        <begin position="445"/>
        <end position="455"/>
    </location>
</feature>
<evidence type="ECO:0000313" key="2">
    <source>
        <dbReference type="EnsemblMetazoa" id="XP_038068562.1"/>
    </source>
</evidence>
<feature type="compositionally biased region" description="Basic and acidic residues" evidence="1">
    <location>
        <begin position="16"/>
        <end position="36"/>
    </location>
</feature>
<dbReference type="OMA" id="RRDEQPM"/>
<dbReference type="RefSeq" id="XP_038068562.1">
    <property type="nucleotide sequence ID" value="XM_038212634.1"/>
</dbReference>
<feature type="region of interest" description="Disordered" evidence="1">
    <location>
        <begin position="823"/>
        <end position="848"/>
    </location>
</feature>
<feature type="region of interest" description="Disordered" evidence="1">
    <location>
        <begin position="1519"/>
        <end position="1547"/>
    </location>
</feature>
<feature type="compositionally biased region" description="Low complexity" evidence="1">
    <location>
        <begin position="1210"/>
        <end position="1237"/>
    </location>
</feature>
<keyword evidence="3" id="KW-1185">Reference proteome</keyword>
<feature type="region of interest" description="Disordered" evidence="1">
    <location>
        <begin position="1"/>
        <end position="82"/>
    </location>
</feature>
<feature type="compositionally biased region" description="Polar residues" evidence="1">
    <location>
        <begin position="830"/>
        <end position="848"/>
    </location>
</feature>
<feature type="region of interest" description="Disordered" evidence="1">
    <location>
        <begin position="518"/>
        <end position="546"/>
    </location>
</feature>
<feature type="region of interest" description="Disordered" evidence="1">
    <location>
        <begin position="1327"/>
        <end position="1364"/>
    </location>
</feature>
<sequence>MAANVSESPGQPPGEHVAEGHSPSEPKSVETCEKSSGENSTVELREKQTKEKQPTPIICSPSKSKRKLDSSEGHDDSTCDPQLENLCRKKFKPIAPKPTVKKDHHQSVVTATVPIKDVNHSDFGSSFCVTKSESRKGAVMFVSPKVQLIPSVPIIAHAPALNGETLSSNGSPFSMTVPLLPHGKYLNIMNPPARVAMTDIAGHYKTVVQLLPNGSSHGCLQPTSLVSTKSNLNKASVYTGSSKTASVRSEPCQGKNGISANKTSKTKTVSKPKASRYKYSLLMNGGSYDSNIVTTTTAYNPKPQTCITPAVSLNGGVRLNLPAVLTSSGILQITVPSVGIANGQVQFCDVPPPADVVHTQSSVAQTTTSVARTTCTTAQSVNVPGITRTLTSTVQPVITTSAPITSTSNRLTQSNVTEQTTVANTNGMSLDETLRVMLRSPRSNVSKDRQKETCQTKKTKPNRTGASTTKSRSKGHKTQTSASLASSVRGSNNAHRKSGGRSGIANSVSGLVAEEFPSRPVDSVQRTVPSGYVSEQRNTGATTTGQTVQYRQADIGANTTTEEIALGQGEIPNHRIQDVRPSSNVANCDPESTVHSVTSSVLTSTSTSDFSKRLVDTSVSAPLASEVHEPITNMPSQNLDYVRQSTLPLNVSTCTSNNLPSSIRTVNDQWPRTITTAQRASSLPNFATGPRGFFTSTTTAPLVMFNVPQAVNCLAQQGLQDGVAVPSTVNFQPVPALPKSSTVQSMQSKQTTNFAATPTTFVSLNQSVTVSEPNSRTVFSSSTCSGVIGRNAHSHMHRNSSVLRSHDGGHPGSTVESLQMPNETIRPHGNSLNSSHQTASNQRPHANSHTAVTYSHNTVTSVQSGNCGFPSTLSGSSNTTVPPTLPTPPVPHGTYQPEVSRPRLAHDSGSSVRDDRGVVSARRQLKLPDENPRTMHSEINAGIGSVGHNQPNSGLPSAITIQTDHEPVVPRPNVETSVPRPNGLHATSLANVRPEQSFFTPPLPVVPHHAGILATAILRSRALERNPWGIPGLNVSTPSGVPNTGLAQPMTVTPNTSAGFFRVTQAVNATSSTTTNMHPTDHRLHLRQAAGMPSSVERCVDREIQNWPATTEGILTRQEGNSLPGTQATQLPLERPGSMVATPPGFTGGGSTDQGINNPVTTESGDQVQNIQGHVQSVPLHSNIPPTARNAVNEALQRRARNLRMHPPRSETSSSVGSTQSHISSVIVSSVQEGSISTGTQPSHPVADRTEMTSHDSQHETRGHPRQESLSHQQPSQHMHAVSSARVPSESMSHLPVPLMPPPSVLYGSSTPVPNISMTPLHGVPLPGSLSAHSVQGHGMSHQLHATPPPAPHHGQATGPNPQAPVNHMFVPTPYGPIHRSLYMPPPSPHPPDLSLMSPRSYGQVHVHDSVLYSPRFSSPIRNLPGSSLAEGMFGTALSRSFSDDRLDTCCSGPYSHSPPIHDNSGHMFPPGFMSPSMMNRNQPALQTSLCNSHQRLFNHRGHQGTPDRYPGPFFHDGMRQPAPHQNHAPVTQASSFNPTPSAVVDTSNSLDSSVLVSVASSCIPPQQTSLGNSLPVSTLSPTSSSTSATTPGSTASSSVSENSALPLTPTSSCSTTPVRVLNVGNTSDKYLPLELVVSSPPTTVTTSASVTTLPVQLGSEQIVKFGDVMLECSRQILRESGRTVLCCWGCDYHTAEPKKMYRHQRRDEQPMKCQLCSHMGVSRCQLNQHFKDVHMDKDEDPFRTSAVP</sequence>
<feature type="region of interest" description="Disordered" evidence="1">
    <location>
        <begin position="439"/>
        <end position="505"/>
    </location>
</feature>
<feature type="region of interest" description="Disordered" evidence="1">
    <location>
        <begin position="1203"/>
        <end position="1293"/>
    </location>
</feature>
<protein>
    <submittedName>
        <fullName evidence="2">Uncharacterized protein</fullName>
    </submittedName>
</protein>
<organism evidence="2 3">
    <name type="scientific">Patiria miniata</name>
    <name type="common">Bat star</name>
    <name type="synonym">Asterina miniata</name>
    <dbReference type="NCBI Taxonomy" id="46514"/>
    <lineage>
        <taxon>Eukaryota</taxon>
        <taxon>Metazoa</taxon>
        <taxon>Echinodermata</taxon>
        <taxon>Eleutherozoa</taxon>
        <taxon>Asterozoa</taxon>
        <taxon>Asteroidea</taxon>
        <taxon>Valvatacea</taxon>
        <taxon>Valvatida</taxon>
        <taxon>Asterinidae</taxon>
        <taxon>Patiria</taxon>
    </lineage>
</organism>
<feature type="compositionally biased region" description="Basic and acidic residues" evidence="1">
    <location>
        <begin position="1246"/>
        <end position="1269"/>
    </location>
</feature>
<feature type="region of interest" description="Disordered" evidence="1">
    <location>
        <begin position="1567"/>
        <end position="1614"/>
    </location>
</feature>
<accession>A0A914AXY6</accession>
<feature type="compositionally biased region" description="Low complexity" evidence="1">
    <location>
        <begin position="1574"/>
        <end position="1614"/>
    </location>
</feature>